<evidence type="ECO:0000313" key="3">
    <source>
        <dbReference type="Proteomes" id="UP001215549"/>
    </source>
</evidence>
<protein>
    <submittedName>
        <fullName evidence="2">Uncharacterized protein</fullName>
    </submittedName>
</protein>
<keyword evidence="1" id="KW-0472">Membrane</keyword>
<evidence type="ECO:0000313" key="2">
    <source>
        <dbReference type="EMBL" id="WCR02805.1"/>
    </source>
</evidence>
<keyword evidence="1" id="KW-0812">Transmembrane</keyword>
<sequence length="54" mass="5927">MPILFLLPIAVIAALLAGWDRQGLPRFLLLTLGVFAAAIWLWVAIAFLAVNRPL</sequence>
<dbReference type="EMBL" id="CP067140">
    <property type="protein sequence ID" value="WCR02805.1"/>
    <property type="molecule type" value="Genomic_DNA"/>
</dbReference>
<organism evidence="2 3">
    <name type="scientific">Paracoccus saliphilus</name>
    <dbReference type="NCBI Taxonomy" id="405559"/>
    <lineage>
        <taxon>Bacteria</taxon>
        <taxon>Pseudomonadati</taxon>
        <taxon>Pseudomonadota</taxon>
        <taxon>Alphaproteobacteria</taxon>
        <taxon>Rhodobacterales</taxon>
        <taxon>Paracoccaceae</taxon>
        <taxon>Paracoccus</taxon>
    </lineage>
</organism>
<name>A0ABY7S6V7_9RHOB</name>
<dbReference type="Proteomes" id="UP001215549">
    <property type="component" value="Chromosome"/>
</dbReference>
<proteinExistence type="predicted"/>
<feature type="transmembrane region" description="Helical" evidence="1">
    <location>
        <begin position="27"/>
        <end position="50"/>
    </location>
</feature>
<reference evidence="2 3" key="1">
    <citation type="submission" date="2021-01" db="EMBL/GenBank/DDBJ databases">
        <title>Biogeographic distribution of Paracoccus.</title>
        <authorList>
            <person name="Hollensteiner J."/>
            <person name="Leineberger J."/>
            <person name="Brinkhoff T."/>
            <person name="Daniel R."/>
        </authorList>
    </citation>
    <scope>NUCLEOTIDE SEQUENCE [LARGE SCALE GENOMIC DNA]</scope>
    <source>
        <strain evidence="2 3">DSM 18447</strain>
    </source>
</reference>
<accession>A0ABY7S6V7</accession>
<keyword evidence="1" id="KW-1133">Transmembrane helix</keyword>
<evidence type="ECO:0000256" key="1">
    <source>
        <dbReference type="SAM" id="Phobius"/>
    </source>
</evidence>
<gene>
    <name evidence="2" type="ORF">JHX88_18570</name>
</gene>
<keyword evidence="3" id="KW-1185">Reference proteome</keyword>
<dbReference type="RefSeq" id="WP_176011498.1">
    <property type="nucleotide sequence ID" value="NZ_CP067140.1"/>
</dbReference>